<keyword evidence="2" id="KW-0804">Transcription</keyword>
<evidence type="ECO:0000259" key="3">
    <source>
        <dbReference type="PROSITE" id="PS51000"/>
    </source>
</evidence>
<dbReference type="PANTHER" id="PTHR34580:SF3">
    <property type="entry name" value="PROTEIN PAFB"/>
    <property type="match status" value="1"/>
</dbReference>
<dbReference type="EMBL" id="ANFO01000233">
    <property type="protein sequence ID" value="KGQ11208.1"/>
    <property type="molecule type" value="Genomic_DNA"/>
</dbReference>
<organism evidence="4 5">
    <name type="scientific">Beauveria bassiana D1-5</name>
    <dbReference type="NCBI Taxonomy" id="1245745"/>
    <lineage>
        <taxon>Eukaryota</taxon>
        <taxon>Fungi</taxon>
        <taxon>Dikarya</taxon>
        <taxon>Ascomycota</taxon>
        <taxon>Pezizomycotina</taxon>
        <taxon>Sordariomycetes</taxon>
        <taxon>Hypocreomycetidae</taxon>
        <taxon>Hypocreales</taxon>
        <taxon>Cordycipitaceae</taxon>
        <taxon>Beauveria</taxon>
    </lineage>
</organism>
<comment type="caution">
    <text evidence="4">The sequence shown here is derived from an EMBL/GenBank/DDBJ whole genome shotgun (WGS) entry which is preliminary data.</text>
</comment>
<dbReference type="Pfam" id="PF08279">
    <property type="entry name" value="HTH_11"/>
    <property type="match status" value="1"/>
</dbReference>
<dbReference type="AlphaFoldDB" id="A0A0A2VUD7"/>
<evidence type="ECO:0000256" key="1">
    <source>
        <dbReference type="ARBA" id="ARBA00023015"/>
    </source>
</evidence>
<dbReference type="InterPro" id="IPR036388">
    <property type="entry name" value="WH-like_DNA-bd_sf"/>
</dbReference>
<evidence type="ECO:0000256" key="2">
    <source>
        <dbReference type="ARBA" id="ARBA00023163"/>
    </source>
</evidence>
<dbReference type="GO" id="GO:0003700">
    <property type="term" value="F:DNA-binding transcription factor activity"/>
    <property type="evidence" value="ECO:0007669"/>
    <property type="project" value="InterPro"/>
</dbReference>
<name>A0A0A2VUD7_BEABA</name>
<dbReference type="InterPro" id="IPR051534">
    <property type="entry name" value="CBASS_pafABC_assoc_protein"/>
</dbReference>
<dbReference type="SUPFAM" id="SSF54593">
    <property type="entry name" value="Glyoxalase/Bleomycin resistance protein/Dihydroxybiphenyl dioxygenase"/>
    <property type="match status" value="1"/>
</dbReference>
<dbReference type="InterPro" id="IPR036390">
    <property type="entry name" value="WH_DNA-bd_sf"/>
</dbReference>
<protein>
    <submittedName>
        <fullName evidence="4">Putative HTH-type transcriptional regulator yobV</fullName>
    </submittedName>
</protein>
<dbReference type="PROSITE" id="PS52050">
    <property type="entry name" value="WYL"/>
    <property type="match status" value="1"/>
</dbReference>
<dbReference type="InterPro" id="IPR004360">
    <property type="entry name" value="Glyas_Fos-R_dOase_dom"/>
</dbReference>
<dbReference type="InterPro" id="IPR013196">
    <property type="entry name" value="HTH_11"/>
</dbReference>
<gene>
    <name evidence="4" type="ORF">BBAD15_g3092</name>
</gene>
<accession>A0A0A2VUD7</accession>
<sequence>MSTLINWFEIPVTDMERAVAFYQRVLNAEFRRETIAGVENAVFSYDQPATGGSLVKGERLIFPGNPMSRRADRLFQIVQILRGRRLTTAAQLAERLEVSERTIYRDIQDLSLSGVPIEGEAGCGYRLLAGYDLPPLMLTTGEVEAVIAALRMVQTWSGETLAKSAESVHEKLLAVLTPEKRRVAERSRIISPNFNKFPQVKARFDQLHSAIDKCRVVHLLYEDEKGELTERDVHPLGLSFWGEVWLLVAWCEARDDYRSFRLDRCRDILVTGRVYQERHDRSLQAFIALQKAKGYLPEK</sequence>
<dbReference type="SUPFAM" id="SSF46785">
    <property type="entry name" value="Winged helix' DNA-binding domain"/>
    <property type="match status" value="1"/>
</dbReference>
<proteinExistence type="predicted"/>
<reference evidence="4 5" key="1">
    <citation type="submission" date="2012-10" db="EMBL/GenBank/DDBJ databases">
        <title>Genome sequencing and analysis of entomopathogenic fungi Beauveria bassiana D1-5.</title>
        <authorList>
            <person name="Li Q."/>
            <person name="Wang L."/>
            <person name="Zhang Z."/>
            <person name="Wang Q."/>
            <person name="Ren J."/>
            <person name="Wang M."/>
            <person name="Xu W."/>
            <person name="Wang J."/>
            <person name="Lu Y."/>
            <person name="Du Q."/>
            <person name="Sun Z."/>
        </authorList>
    </citation>
    <scope>NUCLEOTIDE SEQUENCE [LARGE SCALE GENOMIC DNA]</scope>
    <source>
        <strain evidence="4 5">D1-5</strain>
    </source>
</reference>
<dbReference type="Pfam" id="PF13280">
    <property type="entry name" value="WYL"/>
    <property type="match status" value="1"/>
</dbReference>
<dbReference type="InterPro" id="IPR001034">
    <property type="entry name" value="DeoR_HTH"/>
</dbReference>
<feature type="domain" description="HTH deoR-type" evidence="3">
    <location>
        <begin position="70"/>
        <end position="125"/>
    </location>
</feature>
<dbReference type="InterPro" id="IPR026881">
    <property type="entry name" value="WYL_dom"/>
</dbReference>
<evidence type="ECO:0000313" key="4">
    <source>
        <dbReference type="EMBL" id="KGQ11208.1"/>
    </source>
</evidence>
<dbReference type="PANTHER" id="PTHR34580">
    <property type="match status" value="1"/>
</dbReference>
<dbReference type="STRING" id="1245745.A0A0A2VUD7"/>
<dbReference type="Gene3D" id="1.10.10.10">
    <property type="entry name" value="Winged helix-like DNA-binding domain superfamily/Winged helix DNA-binding domain"/>
    <property type="match status" value="1"/>
</dbReference>
<dbReference type="Proteomes" id="UP000030106">
    <property type="component" value="Unassembled WGS sequence"/>
</dbReference>
<evidence type="ECO:0000313" key="5">
    <source>
        <dbReference type="Proteomes" id="UP000030106"/>
    </source>
</evidence>
<keyword evidence="1" id="KW-0805">Transcription regulation</keyword>
<dbReference type="InterPro" id="IPR029068">
    <property type="entry name" value="Glyas_Bleomycin-R_OHBP_Dase"/>
</dbReference>
<dbReference type="Pfam" id="PF00903">
    <property type="entry name" value="Glyoxalase"/>
    <property type="match status" value="1"/>
</dbReference>
<dbReference type="HOGENOM" id="CLU_041141_7_1_1"/>
<dbReference type="PROSITE" id="PS51000">
    <property type="entry name" value="HTH_DEOR_2"/>
    <property type="match status" value="1"/>
</dbReference>